<organism evidence="3 4">
    <name type="scientific">Neoarthrinium moseri</name>
    <dbReference type="NCBI Taxonomy" id="1658444"/>
    <lineage>
        <taxon>Eukaryota</taxon>
        <taxon>Fungi</taxon>
        <taxon>Dikarya</taxon>
        <taxon>Ascomycota</taxon>
        <taxon>Pezizomycotina</taxon>
        <taxon>Sordariomycetes</taxon>
        <taxon>Xylariomycetidae</taxon>
        <taxon>Amphisphaeriales</taxon>
        <taxon>Apiosporaceae</taxon>
        <taxon>Neoarthrinium</taxon>
    </lineage>
</organism>
<feature type="compositionally biased region" description="Acidic residues" evidence="2">
    <location>
        <begin position="250"/>
        <end position="259"/>
    </location>
</feature>
<dbReference type="Proteomes" id="UP000829685">
    <property type="component" value="Unassembled WGS sequence"/>
</dbReference>
<keyword evidence="1" id="KW-0175">Coiled coil</keyword>
<comment type="caution">
    <text evidence="3">The sequence shown here is derived from an EMBL/GenBank/DDBJ whole genome shotgun (WGS) entry which is preliminary data.</text>
</comment>
<feature type="coiled-coil region" evidence="1">
    <location>
        <begin position="87"/>
        <end position="114"/>
    </location>
</feature>
<evidence type="ECO:0000313" key="4">
    <source>
        <dbReference type="Proteomes" id="UP000829685"/>
    </source>
</evidence>
<reference evidence="3" key="1">
    <citation type="submission" date="2021-03" db="EMBL/GenBank/DDBJ databases">
        <title>Revisited historic fungal species revealed as producer of novel bioactive compounds through whole genome sequencing and comparative genomics.</title>
        <authorList>
            <person name="Vignolle G.A."/>
            <person name="Hochenegger N."/>
            <person name="Mach R.L."/>
            <person name="Mach-Aigner A.R."/>
            <person name="Javad Rahimi M."/>
            <person name="Salim K.A."/>
            <person name="Chan C.M."/>
            <person name="Lim L.B.L."/>
            <person name="Cai F."/>
            <person name="Druzhinina I.S."/>
            <person name="U'Ren J.M."/>
            <person name="Derntl C."/>
        </authorList>
    </citation>
    <scope>NUCLEOTIDE SEQUENCE</scope>
    <source>
        <strain evidence="3">TUCIM 5799</strain>
    </source>
</reference>
<name>A0A9P9WJG2_9PEZI</name>
<accession>A0A9P9WJG2</accession>
<feature type="compositionally biased region" description="Acidic residues" evidence="2">
    <location>
        <begin position="194"/>
        <end position="205"/>
    </location>
</feature>
<feature type="region of interest" description="Disordered" evidence="2">
    <location>
        <begin position="184"/>
        <end position="259"/>
    </location>
</feature>
<evidence type="ECO:0000313" key="3">
    <source>
        <dbReference type="EMBL" id="KAI1866551.1"/>
    </source>
</evidence>
<evidence type="ECO:0000256" key="1">
    <source>
        <dbReference type="SAM" id="Coils"/>
    </source>
</evidence>
<sequence>MQFGWVFSCCFSQEEKNKQLNARHPAILRTVRAQPSPQRMEVPALPKRSPEVEQGYDIILKSMRAGQQGETPRVESETTVVVPGSSRSDEEVTAENVQDKLADLRADLQRYNSVVTSNKVSDSNVASVDEQAKQVRDSYYSASSLPLYESDTEAVIGTATAVNVRSLTGSARAQVTDVSSPQATNAELFVISDSQDEDEDEDDDAGMSVDRKADESTEAQGQPKADVGASSHVSSDSLESIGLNGQAEDVVFDSDEEIQ</sequence>
<keyword evidence="4" id="KW-1185">Reference proteome</keyword>
<dbReference type="AlphaFoldDB" id="A0A9P9WJG2"/>
<gene>
    <name evidence="3" type="ORF">JX265_007852</name>
</gene>
<protein>
    <submittedName>
        <fullName evidence="3">Uncharacterized protein</fullName>
    </submittedName>
</protein>
<dbReference type="EMBL" id="JAFIMR010000020">
    <property type="protein sequence ID" value="KAI1866551.1"/>
    <property type="molecule type" value="Genomic_DNA"/>
</dbReference>
<proteinExistence type="predicted"/>
<evidence type="ECO:0000256" key="2">
    <source>
        <dbReference type="SAM" id="MobiDB-lite"/>
    </source>
</evidence>